<gene>
    <name evidence="1" type="ORF">CK203_104721</name>
</gene>
<protein>
    <submittedName>
        <fullName evidence="1">Uncharacterized protein</fullName>
    </submittedName>
</protein>
<reference evidence="1 2" key="1">
    <citation type="journal article" date="2018" name="PLoS Genet.">
        <title>Population sequencing reveals clonal diversity and ancestral inbreeding in the grapevine cultivar Chardonnay.</title>
        <authorList>
            <person name="Roach M.J."/>
            <person name="Johnson D.L."/>
            <person name="Bohlmann J."/>
            <person name="van Vuuren H.J."/>
            <person name="Jones S.J."/>
            <person name="Pretorius I.S."/>
            <person name="Schmidt S.A."/>
            <person name="Borneman A.R."/>
        </authorList>
    </citation>
    <scope>NUCLEOTIDE SEQUENCE [LARGE SCALE GENOMIC DNA]</scope>
    <source>
        <strain evidence="2">cv. Chardonnay</strain>
        <tissue evidence="1">Leaf</tissue>
    </source>
</reference>
<dbReference type="EMBL" id="QGNW01001165">
    <property type="protein sequence ID" value="RVW52700.1"/>
    <property type="molecule type" value="Genomic_DNA"/>
</dbReference>
<comment type="caution">
    <text evidence="1">The sequence shown here is derived from an EMBL/GenBank/DDBJ whole genome shotgun (WGS) entry which is preliminary data.</text>
</comment>
<sequence>MNEPILEQSGEFIGEIVYCHVCHLVPYVKSSGGRFGVTGNWLLKMSEKELLVNCLQRPTTYQHALADLLLHAPSLLIMESEVCCHKCSLLSCYWMLKMYLMLELDAKAIVLVEAAFP</sequence>
<name>A0A438EY77_VITVI</name>
<dbReference type="Proteomes" id="UP000288805">
    <property type="component" value="Unassembled WGS sequence"/>
</dbReference>
<evidence type="ECO:0000313" key="1">
    <source>
        <dbReference type="EMBL" id="RVW52700.1"/>
    </source>
</evidence>
<accession>A0A438EY77</accession>
<organism evidence="1 2">
    <name type="scientific">Vitis vinifera</name>
    <name type="common">Grape</name>
    <dbReference type="NCBI Taxonomy" id="29760"/>
    <lineage>
        <taxon>Eukaryota</taxon>
        <taxon>Viridiplantae</taxon>
        <taxon>Streptophyta</taxon>
        <taxon>Embryophyta</taxon>
        <taxon>Tracheophyta</taxon>
        <taxon>Spermatophyta</taxon>
        <taxon>Magnoliopsida</taxon>
        <taxon>eudicotyledons</taxon>
        <taxon>Gunneridae</taxon>
        <taxon>Pentapetalae</taxon>
        <taxon>rosids</taxon>
        <taxon>Vitales</taxon>
        <taxon>Vitaceae</taxon>
        <taxon>Viteae</taxon>
        <taxon>Vitis</taxon>
    </lineage>
</organism>
<proteinExistence type="predicted"/>
<dbReference type="AlphaFoldDB" id="A0A438EY77"/>
<evidence type="ECO:0000313" key="2">
    <source>
        <dbReference type="Proteomes" id="UP000288805"/>
    </source>
</evidence>